<evidence type="ECO:0000313" key="3">
    <source>
        <dbReference type="Proteomes" id="UP000003233"/>
    </source>
</evidence>
<dbReference type="InterPro" id="IPR029077">
    <property type="entry name" value="Imm45"/>
</dbReference>
<reference evidence="2 3" key="1">
    <citation type="submission" date="2012-07" db="EMBL/GenBank/DDBJ databases">
        <title>The Genome Sequence of Fusobacterium ulcerans 12_1B.</title>
        <authorList>
            <consortium name="The Broad Institute Genome Sequencing Platform"/>
            <person name="Earl A."/>
            <person name="Ward D."/>
            <person name="Feldgarden M."/>
            <person name="Gevers D."/>
            <person name="Strauss J."/>
            <person name="Ambrose C.E."/>
            <person name="Allen-Vercoe E."/>
            <person name="Walker B."/>
            <person name="Young S.K."/>
            <person name="Zeng Q."/>
            <person name="Gargeya S."/>
            <person name="Fitzgerald M."/>
            <person name="Haas B."/>
            <person name="Abouelleil A."/>
            <person name="Alvarado L."/>
            <person name="Arachchi H.M."/>
            <person name="Berlin A.M."/>
            <person name="Chapman S.B."/>
            <person name="Goldberg J."/>
            <person name="Griggs A."/>
            <person name="Gujja S."/>
            <person name="Hansen M."/>
            <person name="Howarth C."/>
            <person name="Imamovic A."/>
            <person name="Larimer J."/>
            <person name="McCowen C."/>
            <person name="Montmayeur A."/>
            <person name="Murphy C."/>
            <person name="Neiman D."/>
            <person name="Pearson M."/>
            <person name="Priest M."/>
            <person name="Roberts A."/>
            <person name="Saif S."/>
            <person name="Shea T."/>
            <person name="Sisk P."/>
            <person name="Sykes S."/>
            <person name="Wortman J."/>
            <person name="Nusbaum C."/>
            <person name="Birren B."/>
        </authorList>
    </citation>
    <scope>NUCLEOTIDE SEQUENCE [LARGE SCALE GENOMIC DNA]</scope>
    <source>
        <strain evidence="2 3">12_1B</strain>
    </source>
</reference>
<evidence type="ECO:0000259" key="1">
    <source>
        <dbReference type="Pfam" id="PF15572"/>
    </source>
</evidence>
<dbReference type="BioCyc" id="FSP457404-HMP:GTSQ-3570-MONOMER"/>
<dbReference type="AlphaFoldDB" id="H1PYM2"/>
<sequence length="122" mass="14361">MKLLIDYTEKIQKGKVYKLINYPKKTLWRGTTFRCPGEYPFEKIVDFMILDNITGFSIYSTTGRHAGQLLCFFPKEALSTENNVWGISTEWVIENWDKWIYSDCAVEDVYIYKPMDPKSLKP</sequence>
<organism evidence="2 3">
    <name type="scientific">Fusobacterium ulcerans 12-1B</name>
    <dbReference type="NCBI Taxonomy" id="457404"/>
    <lineage>
        <taxon>Bacteria</taxon>
        <taxon>Fusobacteriati</taxon>
        <taxon>Fusobacteriota</taxon>
        <taxon>Fusobacteriia</taxon>
        <taxon>Fusobacteriales</taxon>
        <taxon>Fusobacteriaceae</taxon>
        <taxon>Fusobacterium</taxon>
    </lineage>
</organism>
<dbReference type="EMBL" id="AGWJ02000035">
    <property type="protein sequence ID" value="EHO77211.1"/>
    <property type="molecule type" value="Genomic_DNA"/>
</dbReference>
<comment type="caution">
    <text evidence="2">The sequence shown here is derived from an EMBL/GenBank/DDBJ whole genome shotgun (WGS) entry which is preliminary data.</text>
</comment>
<protein>
    <recommendedName>
        <fullName evidence="1">Immunity protein 45 domain-containing protein</fullName>
    </recommendedName>
</protein>
<proteinExistence type="predicted"/>
<dbReference type="Proteomes" id="UP000003233">
    <property type="component" value="Unassembled WGS sequence"/>
</dbReference>
<gene>
    <name evidence="2" type="ORF">HMPREF0402_03515</name>
</gene>
<dbReference type="Pfam" id="PF15572">
    <property type="entry name" value="Imm45"/>
    <property type="match status" value="1"/>
</dbReference>
<accession>H1PYM2</accession>
<dbReference type="RefSeq" id="WP_008699473.1">
    <property type="nucleotide sequence ID" value="NZ_KE161012.1"/>
</dbReference>
<dbReference type="PATRIC" id="fig|457404.5.peg.3509"/>
<feature type="domain" description="Immunity protein 45" evidence="1">
    <location>
        <begin position="19"/>
        <end position="111"/>
    </location>
</feature>
<evidence type="ECO:0000313" key="2">
    <source>
        <dbReference type="EMBL" id="EHO77211.1"/>
    </source>
</evidence>
<keyword evidence="3" id="KW-1185">Reference proteome</keyword>
<name>H1PYM2_9FUSO</name>
<dbReference type="HOGENOM" id="CLU_164653_0_0_0"/>